<accession>A0AAD9NK69</accession>
<keyword evidence="5 12" id="KW-1133">Transmembrane helix</keyword>
<feature type="binding site" evidence="8">
    <location>
        <position position="300"/>
    </location>
    <ligand>
        <name>Na(+)</name>
        <dbReference type="ChEBI" id="CHEBI:29101"/>
        <label>1</label>
    </ligand>
</feature>
<evidence type="ECO:0000256" key="7">
    <source>
        <dbReference type="ARBA" id="ARBA00023180"/>
    </source>
</evidence>
<evidence type="ECO:0000313" key="14">
    <source>
        <dbReference type="Proteomes" id="UP001209878"/>
    </source>
</evidence>
<dbReference type="GO" id="GO:0089718">
    <property type="term" value="P:amino acid import across plasma membrane"/>
    <property type="evidence" value="ECO:0007669"/>
    <property type="project" value="TreeGrafter"/>
</dbReference>
<feature type="transmembrane region" description="Helical" evidence="12">
    <location>
        <begin position="540"/>
        <end position="561"/>
    </location>
</feature>
<feature type="transmembrane region" description="Helical" evidence="12">
    <location>
        <begin position="326"/>
        <end position="352"/>
    </location>
</feature>
<dbReference type="GO" id="GO:0046872">
    <property type="term" value="F:metal ion binding"/>
    <property type="evidence" value="ECO:0007669"/>
    <property type="project" value="UniProtKB-KW"/>
</dbReference>
<comment type="subcellular location">
    <subcellularLocation>
        <location evidence="1">Membrane</location>
        <topology evidence="1">Multi-pass membrane protein</topology>
    </subcellularLocation>
</comment>
<feature type="binding site" evidence="8">
    <location>
        <position position="332"/>
    </location>
    <ligand>
        <name>Na(+)</name>
        <dbReference type="ChEBI" id="CHEBI:29101"/>
        <label>1</label>
    </ligand>
</feature>
<dbReference type="PROSITE" id="PS00754">
    <property type="entry name" value="NA_NEUROTRAN_SYMP_2"/>
    <property type="match status" value="1"/>
</dbReference>
<feature type="compositionally biased region" description="Polar residues" evidence="11">
    <location>
        <begin position="661"/>
        <end position="689"/>
    </location>
</feature>
<dbReference type="SUPFAM" id="SSF161070">
    <property type="entry name" value="SNF-like"/>
    <property type="match status" value="1"/>
</dbReference>
<keyword evidence="8" id="KW-0479">Metal-binding</keyword>
<dbReference type="Proteomes" id="UP001209878">
    <property type="component" value="Unassembled WGS sequence"/>
</dbReference>
<dbReference type="PANTHER" id="PTHR11616">
    <property type="entry name" value="SODIUM/CHLORIDE DEPENDENT TRANSPORTER"/>
    <property type="match status" value="1"/>
</dbReference>
<evidence type="ECO:0000256" key="3">
    <source>
        <dbReference type="ARBA" id="ARBA00022448"/>
    </source>
</evidence>
<dbReference type="PRINTS" id="PR00176">
    <property type="entry name" value="NANEUSMPORT"/>
</dbReference>
<evidence type="ECO:0000256" key="1">
    <source>
        <dbReference type="ARBA" id="ARBA00004141"/>
    </source>
</evidence>
<feature type="transmembrane region" description="Helical" evidence="12">
    <location>
        <begin position="383"/>
        <end position="406"/>
    </location>
</feature>
<keyword evidence="3 10" id="KW-0813">Transport</keyword>
<feature type="compositionally biased region" description="Basic and acidic residues" evidence="11">
    <location>
        <begin position="695"/>
        <end position="725"/>
    </location>
</feature>
<evidence type="ECO:0000256" key="10">
    <source>
        <dbReference type="RuleBase" id="RU003732"/>
    </source>
</evidence>
<keyword evidence="6 12" id="KW-0472">Membrane</keyword>
<feature type="transmembrane region" description="Helical" evidence="12">
    <location>
        <begin position="215"/>
        <end position="235"/>
    </location>
</feature>
<feature type="binding site" evidence="8">
    <location>
        <position position="401"/>
    </location>
    <ligand>
        <name>Na(+)</name>
        <dbReference type="ChEBI" id="CHEBI:29101"/>
        <label>1</label>
    </ligand>
</feature>
<dbReference type="PANTHER" id="PTHR11616:SF321">
    <property type="entry name" value="SODIUM-DEPENDENT NUTRIENT AMINO ACID TRANSPORTER 1-RELATED"/>
    <property type="match status" value="1"/>
</dbReference>
<feature type="transmembrane region" description="Helical" evidence="12">
    <location>
        <begin position="293"/>
        <end position="314"/>
    </location>
</feature>
<dbReference type="PROSITE" id="PS50267">
    <property type="entry name" value="NA_NEUROTRAN_SYMP_3"/>
    <property type="match status" value="1"/>
</dbReference>
<feature type="binding site" evidence="8">
    <location>
        <position position="400"/>
    </location>
    <ligand>
        <name>Na(+)</name>
        <dbReference type="ChEBI" id="CHEBI:29101"/>
        <label>1</label>
    </ligand>
</feature>
<dbReference type="PROSITE" id="PS00610">
    <property type="entry name" value="NA_NEUROTRAN_SYMP_1"/>
    <property type="match status" value="1"/>
</dbReference>
<keyword evidence="4 10" id="KW-0812">Transmembrane</keyword>
<evidence type="ECO:0000256" key="2">
    <source>
        <dbReference type="ARBA" id="ARBA00006459"/>
    </source>
</evidence>
<gene>
    <name evidence="13" type="ORF">NP493_883g02029</name>
</gene>
<feature type="region of interest" description="Disordered" evidence="11">
    <location>
        <begin position="653"/>
        <end position="725"/>
    </location>
</feature>
<feature type="transmembrane region" description="Helical" evidence="12">
    <location>
        <begin position="427"/>
        <end position="445"/>
    </location>
</feature>
<keyword evidence="7" id="KW-0325">Glycoprotein</keyword>
<name>A0AAD9NK69_RIDPI</name>
<feature type="transmembrane region" description="Helical" evidence="12">
    <location>
        <begin position="30"/>
        <end position="48"/>
    </location>
</feature>
<dbReference type="GO" id="GO:0005283">
    <property type="term" value="F:amino acid:sodium symporter activity"/>
    <property type="evidence" value="ECO:0007669"/>
    <property type="project" value="TreeGrafter"/>
</dbReference>
<dbReference type="EMBL" id="JAODUO010000883">
    <property type="protein sequence ID" value="KAK2173347.1"/>
    <property type="molecule type" value="Genomic_DNA"/>
</dbReference>
<keyword evidence="9" id="KW-1015">Disulfide bond</keyword>
<evidence type="ECO:0000256" key="9">
    <source>
        <dbReference type="PIRSR" id="PIRSR600175-2"/>
    </source>
</evidence>
<evidence type="ECO:0000256" key="12">
    <source>
        <dbReference type="SAM" id="Phobius"/>
    </source>
</evidence>
<feature type="binding site" evidence="8">
    <location>
        <position position="38"/>
    </location>
    <ligand>
        <name>Na(+)</name>
        <dbReference type="ChEBI" id="CHEBI:29101"/>
        <label>1</label>
    </ligand>
</feature>
<feature type="disulfide bond" evidence="9">
    <location>
        <begin position="141"/>
        <end position="150"/>
    </location>
</feature>
<reference evidence="13" key="1">
    <citation type="journal article" date="2023" name="Mol. Biol. Evol.">
        <title>Third-Generation Sequencing Reveals the Adaptive Role of the Epigenome in Three Deep-Sea Polychaetes.</title>
        <authorList>
            <person name="Perez M."/>
            <person name="Aroh O."/>
            <person name="Sun Y."/>
            <person name="Lan Y."/>
            <person name="Juniper S.K."/>
            <person name="Young C.R."/>
            <person name="Angers B."/>
            <person name="Qian P.Y."/>
        </authorList>
    </citation>
    <scope>NUCLEOTIDE SEQUENCE</scope>
    <source>
        <strain evidence="13">R07B-5</strain>
    </source>
</reference>
<protein>
    <recommendedName>
        <fullName evidence="10">Transporter</fullName>
    </recommendedName>
</protein>
<dbReference type="Pfam" id="PF00209">
    <property type="entry name" value="SNF"/>
    <property type="match status" value="1"/>
</dbReference>
<comment type="similarity">
    <text evidence="2 10">Belongs to the sodium:neurotransmitter symporter (SNF) (TC 2.A.22) family.</text>
</comment>
<evidence type="ECO:0000256" key="6">
    <source>
        <dbReference type="ARBA" id="ARBA00023136"/>
    </source>
</evidence>
<dbReference type="InterPro" id="IPR037272">
    <property type="entry name" value="SNS_sf"/>
</dbReference>
<organism evidence="13 14">
    <name type="scientific">Ridgeia piscesae</name>
    <name type="common">Tubeworm</name>
    <dbReference type="NCBI Taxonomy" id="27915"/>
    <lineage>
        <taxon>Eukaryota</taxon>
        <taxon>Metazoa</taxon>
        <taxon>Spiralia</taxon>
        <taxon>Lophotrochozoa</taxon>
        <taxon>Annelida</taxon>
        <taxon>Polychaeta</taxon>
        <taxon>Sedentaria</taxon>
        <taxon>Canalipalpata</taxon>
        <taxon>Sabellida</taxon>
        <taxon>Siboglinidae</taxon>
        <taxon>Ridgeia</taxon>
    </lineage>
</organism>
<comment type="caution">
    <text evidence="13">The sequence shown here is derived from an EMBL/GenBank/DDBJ whole genome shotgun (WGS) entry which is preliminary data.</text>
</comment>
<dbReference type="AlphaFoldDB" id="A0AAD9NK69"/>
<feature type="binding site" evidence="8">
    <location>
        <position position="36"/>
    </location>
    <ligand>
        <name>Na(+)</name>
        <dbReference type="ChEBI" id="CHEBI:29101"/>
        <label>1</label>
    </ligand>
</feature>
<proteinExistence type="inferred from homology"/>
<dbReference type="GO" id="GO:0005886">
    <property type="term" value="C:plasma membrane"/>
    <property type="evidence" value="ECO:0007669"/>
    <property type="project" value="TreeGrafter"/>
</dbReference>
<evidence type="ECO:0000256" key="4">
    <source>
        <dbReference type="ARBA" id="ARBA00022692"/>
    </source>
</evidence>
<keyword evidence="10" id="KW-0769">Symport</keyword>
<feature type="transmembrane region" description="Helical" evidence="12">
    <location>
        <begin position="60"/>
        <end position="81"/>
    </location>
</feature>
<keyword evidence="8" id="KW-0915">Sodium</keyword>
<evidence type="ECO:0000256" key="5">
    <source>
        <dbReference type="ARBA" id="ARBA00022989"/>
    </source>
</evidence>
<feature type="transmembrane region" description="Helical" evidence="12">
    <location>
        <begin position="457"/>
        <end position="481"/>
    </location>
</feature>
<keyword evidence="14" id="KW-1185">Reference proteome</keyword>
<sequence>MFQNKTNDVIRRRRRHSSGDRETWSRKVEYFFAGLGYAVGLGNIWRFPYLCYRNGGGAFLVPYFIILIVVGFPMLLLEMGIGQFASLGPVTIWRISPLFKGIGYAIVVILLLMNTYYNVLIAYALFYMFASITNELPWARCNNLWNTENCIESRYGENCLNASVLCVDGPSNKSGAIDASNNSTNLRFLLKTPTEEFFENHLLHMSSGIDQVGSLQWPLIVCLGVSWFTCFMCLYKGIKSMGKAVIFTTIFSYAILAVLLIRGVTLKGSAEGIIYYLKPDFTKLANLQVWGEASAQALASLSLGGGGWITLSSYNKFKNRCDRDAWLVGLGNALTSLFAGFVIFSVLGHMAYKKDVPVDKVTASGPGLAFVAYPEGLALIPFAPFWAVCFFFMMFTVGLDSLFGQVESIASGIIDEYPDYLRPRRKMFTLFLCSVMFFMGMPLVTEGGMYMVTLIDWYILLFSFTIVCLSEIIAIVYVYGYEKFAHDMEMMLGKKPSLYYMVSWRAVTPLSLVVVIILLGACYVPPYYGSYTFPTYAKTIGWFLAFGPVSLIPLTMLWQFCRRVGSVQTLKDMIDDPDTRREVAARMTSPTMDWGPALPENFRKYSVDRNLHTAVANVELGDDDVFGGGTELADLRHGDPDEKVHLVHFKDKVDVEGEQGQGDTSTKEQGQGDASTKEQGQGDASTKEQGQGDVGGKEKGQGDAKGEGQGDKDAVRTAKTGEGDK</sequence>
<feature type="binding site" evidence="8">
    <location>
        <position position="39"/>
    </location>
    <ligand>
        <name>Na(+)</name>
        <dbReference type="ChEBI" id="CHEBI:29101"/>
        <label>1</label>
    </ligand>
</feature>
<evidence type="ECO:0000256" key="11">
    <source>
        <dbReference type="SAM" id="MobiDB-lite"/>
    </source>
</evidence>
<feature type="binding site" evidence="8">
    <location>
        <position position="43"/>
    </location>
    <ligand>
        <name>Na(+)</name>
        <dbReference type="ChEBI" id="CHEBI:29101"/>
        <label>1</label>
    </ligand>
</feature>
<evidence type="ECO:0000313" key="13">
    <source>
        <dbReference type="EMBL" id="KAK2173347.1"/>
    </source>
</evidence>
<evidence type="ECO:0000256" key="8">
    <source>
        <dbReference type="PIRSR" id="PIRSR600175-1"/>
    </source>
</evidence>
<feature type="transmembrane region" description="Helical" evidence="12">
    <location>
        <begin position="102"/>
        <end position="130"/>
    </location>
</feature>
<dbReference type="InterPro" id="IPR000175">
    <property type="entry name" value="Na/ntran_symport"/>
</dbReference>
<feature type="transmembrane region" description="Helical" evidence="12">
    <location>
        <begin position="502"/>
        <end position="528"/>
    </location>
</feature>
<feature type="transmembrane region" description="Helical" evidence="12">
    <location>
        <begin position="244"/>
        <end position="261"/>
    </location>
</feature>